<dbReference type="InterPro" id="IPR001706">
    <property type="entry name" value="Ribosomal_bL35"/>
</dbReference>
<dbReference type="PROSITE" id="PS00936">
    <property type="entry name" value="RIBOSOMAL_L35"/>
    <property type="match status" value="1"/>
</dbReference>
<reference evidence="5" key="1">
    <citation type="journal article" date="2017" name="Genome Biol. Evol.">
        <title>Evolutionary Dynamics of Cryptophyte Plastid Genomes.</title>
        <authorList>
            <person name="Kim J.I."/>
            <person name="Moore C.E."/>
            <person name="Archibald J.M."/>
            <person name="Bhattacharya D."/>
            <person name="Yi G."/>
            <person name="Yoon H.S."/>
            <person name="Shin W."/>
        </authorList>
    </citation>
    <scope>NUCLEOTIDE SEQUENCE</scope>
    <source>
        <strain evidence="5">CCMP1868</strain>
    </source>
</reference>
<dbReference type="HAMAP" id="MF_00514">
    <property type="entry name" value="Ribosomal_bL35"/>
    <property type="match status" value="1"/>
</dbReference>
<dbReference type="PANTHER" id="PTHR33343">
    <property type="entry name" value="54S RIBOSOMAL PROTEIN BL35M"/>
    <property type="match status" value="1"/>
</dbReference>
<dbReference type="PRINTS" id="PR00064">
    <property type="entry name" value="RIBOSOMALL35"/>
</dbReference>
<name>A0A222AHU1_9CRYP</name>
<dbReference type="NCBIfam" id="TIGR00001">
    <property type="entry name" value="rpmI_bact"/>
    <property type="match status" value="1"/>
</dbReference>
<protein>
    <recommendedName>
        <fullName evidence="4">50S ribosomal protein L35</fullName>
    </recommendedName>
</protein>
<gene>
    <name evidence="5" type="primary">rpl35</name>
</gene>
<dbReference type="AlphaFoldDB" id="A0A222AHU1"/>
<comment type="similarity">
    <text evidence="1 4">Belongs to the bacterial ribosomal protein bL35 family.</text>
</comment>
<dbReference type="PANTHER" id="PTHR33343:SF1">
    <property type="entry name" value="LARGE RIBOSOMAL SUBUNIT PROTEIN BL35M"/>
    <property type="match status" value="1"/>
</dbReference>
<dbReference type="FunFam" id="4.10.410.60:FF:000001">
    <property type="entry name" value="50S ribosomal protein L35"/>
    <property type="match status" value="1"/>
</dbReference>
<evidence type="ECO:0000256" key="3">
    <source>
        <dbReference type="ARBA" id="ARBA00023274"/>
    </source>
</evidence>
<accession>A0A222AHU1</accession>
<evidence type="ECO:0000256" key="4">
    <source>
        <dbReference type="RuleBase" id="RU000568"/>
    </source>
</evidence>
<dbReference type="GO" id="GO:0015934">
    <property type="term" value="C:large ribosomal subunit"/>
    <property type="evidence" value="ECO:0007669"/>
    <property type="project" value="TreeGrafter"/>
</dbReference>
<dbReference type="InterPro" id="IPR037229">
    <property type="entry name" value="Ribosomal_bL35_sf"/>
</dbReference>
<dbReference type="Pfam" id="PF01632">
    <property type="entry name" value="Ribosomal_L35p"/>
    <property type="match status" value="1"/>
</dbReference>
<proteinExistence type="inferred from homology"/>
<evidence type="ECO:0000256" key="1">
    <source>
        <dbReference type="ARBA" id="ARBA00006598"/>
    </source>
</evidence>
<keyword evidence="3 4" id="KW-0687">Ribonucleoprotein</keyword>
<organism evidence="5">
    <name type="scientific">Storeatula sp. CCMP1868</name>
    <dbReference type="NCBI Taxonomy" id="195070"/>
    <lineage>
        <taxon>Eukaryota</taxon>
        <taxon>Cryptophyceae</taxon>
        <taxon>Pyrenomonadales</taxon>
        <taxon>Pyrenomonadaceae</taxon>
        <taxon>Storeatula</taxon>
    </lineage>
</organism>
<dbReference type="Gene3D" id="4.10.410.60">
    <property type="match status" value="1"/>
</dbReference>
<dbReference type="GO" id="GO:0003735">
    <property type="term" value="F:structural constituent of ribosome"/>
    <property type="evidence" value="ECO:0007669"/>
    <property type="project" value="InterPro"/>
</dbReference>
<keyword evidence="5" id="KW-0934">Plastid</keyword>
<sequence length="65" mass="7443">MPKLKTKKSVLKRFKKTVNGKFIRRKACKGHLLAKKSAKRKRSLSQKSVVSFGESLVLRSLLPYL</sequence>
<dbReference type="InterPro" id="IPR021137">
    <property type="entry name" value="Ribosomal_bL35-like"/>
</dbReference>
<evidence type="ECO:0000256" key="2">
    <source>
        <dbReference type="ARBA" id="ARBA00022980"/>
    </source>
</evidence>
<geneLocation type="plastid" evidence="5"/>
<evidence type="ECO:0000313" key="5">
    <source>
        <dbReference type="EMBL" id="ASO75945.1"/>
    </source>
</evidence>
<dbReference type="EMBL" id="KY856940">
    <property type="protein sequence ID" value="ASO75945.1"/>
    <property type="molecule type" value="Genomic_DNA"/>
</dbReference>
<dbReference type="InterPro" id="IPR018265">
    <property type="entry name" value="Ribosomal_bL35_CS"/>
</dbReference>
<dbReference type="SUPFAM" id="SSF143034">
    <property type="entry name" value="L35p-like"/>
    <property type="match status" value="1"/>
</dbReference>
<keyword evidence="2 4" id="KW-0689">Ribosomal protein</keyword>
<dbReference type="GO" id="GO:0006412">
    <property type="term" value="P:translation"/>
    <property type="evidence" value="ECO:0007669"/>
    <property type="project" value="InterPro"/>
</dbReference>